<feature type="region of interest" description="Disordered" evidence="6">
    <location>
        <begin position="1"/>
        <end position="26"/>
    </location>
</feature>
<reference evidence="10" key="2">
    <citation type="submission" date="2009-11" db="EMBL/GenBank/DDBJ databases">
        <title>The Genome Sequence of Allomyces macrogynus strain ATCC 38327.</title>
        <authorList>
            <consortium name="The Broad Institute Genome Sequencing Platform"/>
            <person name="Russ C."/>
            <person name="Cuomo C."/>
            <person name="Shea T."/>
            <person name="Young S.K."/>
            <person name="Zeng Q."/>
            <person name="Koehrsen M."/>
            <person name="Haas B."/>
            <person name="Borodovsky M."/>
            <person name="Guigo R."/>
            <person name="Alvarado L."/>
            <person name="Berlin A."/>
            <person name="Borenstein D."/>
            <person name="Chen Z."/>
            <person name="Engels R."/>
            <person name="Freedman E."/>
            <person name="Gellesch M."/>
            <person name="Goldberg J."/>
            <person name="Griggs A."/>
            <person name="Gujja S."/>
            <person name="Heiman D."/>
            <person name="Hepburn T."/>
            <person name="Howarth C."/>
            <person name="Jen D."/>
            <person name="Larson L."/>
            <person name="Lewis B."/>
            <person name="Mehta T."/>
            <person name="Park D."/>
            <person name="Pearson M."/>
            <person name="Roberts A."/>
            <person name="Saif S."/>
            <person name="Shenoy N."/>
            <person name="Sisk P."/>
            <person name="Stolte C."/>
            <person name="Sykes S."/>
            <person name="Walk T."/>
            <person name="White J."/>
            <person name="Yandava C."/>
            <person name="Burger G."/>
            <person name="Gray M.W."/>
            <person name="Holland P.W.H."/>
            <person name="King N."/>
            <person name="Lang F.B.F."/>
            <person name="Roger A.J."/>
            <person name="Ruiz-Trillo I."/>
            <person name="Lander E."/>
            <person name="Nusbaum C."/>
        </authorList>
    </citation>
    <scope>NUCLEOTIDE SEQUENCE [LARGE SCALE GENOMIC DNA]</scope>
    <source>
        <strain evidence="10">ATCC 38327</strain>
    </source>
</reference>
<dbReference type="STRING" id="578462.A0A0L0S536"/>
<dbReference type="PROSITE" id="PS51171">
    <property type="entry name" value="PREPHENATE_DEHYDR_3"/>
    <property type="match status" value="1"/>
</dbReference>
<name>A0A0L0S536_ALLM3</name>
<dbReference type="CDD" id="cd13630">
    <property type="entry name" value="PBP2_PDT_1"/>
    <property type="match status" value="1"/>
</dbReference>
<dbReference type="SUPFAM" id="SSF53850">
    <property type="entry name" value="Periplasmic binding protein-like II"/>
    <property type="match status" value="1"/>
</dbReference>
<comment type="pathway">
    <text evidence="5">Amino-acid biosynthesis.</text>
</comment>
<dbReference type="InterPro" id="IPR036979">
    <property type="entry name" value="CM_dom_sf"/>
</dbReference>
<dbReference type="Pfam" id="PF00800">
    <property type="entry name" value="PDT"/>
    <property type="match status" value="1"/>
</dbReference>
<evidence type="ECO:0000259" key="8">
    <source>
        <dbReference type="PROSITE" id="PS51171"/>
    </source>
</evidence>
<proteinExistence type="predicted"/>
<evidence type="ECO:0000256" key="2">
    <source>
        <dbReference type="ARBA" id="ARBA00023141"/>
    </source>
</evidence>
<dbReference type="Gene3D" id="1.20.59.10">
    <property type="entry name" value="Chorismate mutase"/>
    <property type="match status" value="1"/>
</dbReference>
<dbReference type="VEuPathDB" id="FungiDB:AMAG_04518"/>
<dbReference type="SUPFAM" id="SSF48600">
    <property type="entry name" value="Chorismate mutase II"/>
    <property type="match status" value="1"/>
</dbReference>
<evidence type="ECO:0000313" key="10">
    <source>
        <dbReference type="Proteomes" id="UP000054350"/>
    </source>
</evidence>
<dbReference type="Gene3D" id="3.40.190.10">
    <property type="entry name" value="Periplasmic binding protein-like II"/>
    <property type="match status" value="2"/>
</dbReference>
<keyword evidence="1" id="KW-0028">Amino-acid biosynthesis</keyword>
<dbReference type="GO" id="GO:0004664">
    <property type="term" value="F:prephenate dehydratase activity"/>
    <property type="evidence" value="ECO:0007669"/>
    <property type="project" value="InterPro"/>
</dbReference>
<feature type="domain" description="Prephenate dehydratase" evidence="8">
    <location>
        <begin position="130"/>
        <end position="249"/>
    </location>
</feature>
<dbReference type="SMART" id="SM00830">
    <property type="entry name" value="CM_2"/>
    <property type="match status" value="1"/>
</dbReference>
<dbReference type="GO" id="GO:0004106">
    <property type="term" value="F:chorismate mutase activity"/>
    <property type="evidence" value="ECO:0007669"/>
    <property type="project" value="InterPro"/>
</dbReference>
<keyword evidence="10" id="KW-1185">Reference proteome</keyword>
<keyword evidence="4" id="KW-0456">Lyase</keyword>
<evidence type="ECO:0000256" key="5">
    <source>
        <dbReference type="ARBA" id="ARBA00029440"/>
    </source>
</evidence>
<dbReference type="PROSITE" id="PS51168">
    <property type="entry name" value="CHORISMATE_MUT_2"/>
    <property type="match status" value="1"/>
</dbReference>
<feature type="domain" description="Chorismate mutase" evidence="7">
    <location>
        <begin position="27"/>
        <end position="130"/>
    </location>
</feature>
<evidence type="ECO:0000256" key="6">
    <source>
        <dbReference type="SAM" id="MobiDB-lite"/>
    </source>
</evidence>
<protein>
    <submittedName>
        <fullName evidence="9">Chorismate mutase</fullName>
    </submittedName>
</protein>
<dbReference type="EMBL" id="GG745332">
    <property type="protein sequence ID" value="KNE57653.1"/>
    <property type="molecule type" value="Genomic_DNA"/>
</dbReference>
<dbReference type="eggNOG" id="KOG2797">
    <property type="taxonomic scope" value="Eukaryota"/>
</dbReference>
<dbReference type="InterPro" id="IPR002701">
    <property type="entry name" value="CM_II_prokaryot"/>
</dbReference>
<dbReference type="GO" id="GO:0009094">
    <property type="term" value="P:L-phenylalanine biosynthetic process"/>
    <property type="evidence" value="ECO:0007669"/>
    <property type="project" value="UniProtKB-KW"/>
</dbReference>
<gene>
    <name evidence="9" type="ORF">AMAG_04518</name>
</gene>
<dbReference type="GO" id="GO:0046417">
    <property type="term" value="P:chorismate metabolic process"/>
    <property type="evidence" value="ECO:0007669"/>
    <property type="project" value="InterPro"/>
</dbReference>
<dbReference type="GO" id="GO:0005737">
    <property type="term" value="C:cytoplasm"/>
    <property type="evidence" value="ECO:0007669"/>
    <property type="project" value="TreeGrafter"/>
</dbReference>
<dbReference type="PANTHER" id="PTHR21022">
    <property type="entry name" value="PREPHENATE DEHYDRATASE P PROTEIN"/>
    <property type="match status" value="1"/>
</dbReference>
<dbReference type="InterPro" id="IPR001086">
    <property type="entry name" value="Preph_deHydtase"/>
</dbReference>
<dbReference type="Pfam" id="PF01817">
    <property type="entry name" value="CM_2"/>
    <property type="match status" value="1"/>
</dbReference>
<sequence length="249" mass="26947">MDHHDQPMATDAPPAPDADANAPSSAAPLTSDLAALRKKIDSVDAQLVHLLNQRATISVQVGKVKQLASESSGSTPAPSGSSSDVYVPRREREVFEKVVRLNHGPLAHEAVVAIYREIMSASISLQQQVAVAFLGPAGTHTHQAALDRFGDSVLFVPISTIAEVFTAVEQGRATYGLVPLENSTFGSVAQSLDRFMTTTLQIRAESYLPIHHHLMSNSTLHTIRRVYSHPEAFGQCQKFLDTHLSVSCF</sequence>
<dbReference type="Proteomes" id="UP000054350">
    <property type="component" value="Unassembled WGS sequence"/>
</dbReference>
<keyword evidence="2" id="KW-0057">Aromatic amino acid biosynthesis</keyword>
<evidence type="ECO:0000256" key="4">
    <source>
        <dbReference type="ARBA" id="ARBA00023239"/>
    </source>
</evidence>
<dbReference type="InterPro" id="IPR036263">
    <property type="entry name" value="Chorismate_II_sf"/>
</dbReference>
<dbReference type="PANTHER" id="PTHR21022:SF19">
    <property type="entry name" value="PREPHENATE DEHYDRATASE-RELATED"/>
    <property type="match status" value="1"/>
</dbReference>
<reference evidence="9 10" key="1">
    <citation type="submission" date="2009-11" db="EMBL/GenBank/DDBJ databases">
        <title>Annotation of Allomyces macrogynus ATCC 38327.</title>
        <authorList>
            <consortium name="The Broad Institute Genome Sequencing Platform"/>
            <person name="Russ C."/>
            <person name="Cuomo C."/>
            <person name="Burger G."/>
            <person name="Gray M.W."/>
            <person name="Holland P.W.H."/>
            <person name="King N."/>
            <person name="Lang F.B.F."/>
            <person name="Roger A.J."/>
            <person name="Ruiz-Trillo I."/>
            <person name="Young S.K."/>
            <person name="Zeng Q."/>
            <person name="Gargeya S."/>
            <person name="Fitzgerald M."/>
            <person name="Haas B."/>
            <person name="Abouelleil A."/>
            <person name="Alvarado L."/>
            <person name="Arachchi H.M."/>
            <person name="Berlin A."/>
            <person name="Chapman S.B."/>
            <person name="Gearin G."/>
            <person name="Goldberg J."/>
            <person name="Griggs A."/>
            <person name="Gujja S."/>
            <person name="Hansen M."/>
            <person name="Heiman D."/>
            <person name="Howarth C."/>
            <person name="Larimer J."/>
            <person name="Lui A."/>
            <person name="MacDonald P.J.P."/>
            <person name="McCowen C."/>
            <person name="Montmayeur A."/>
            <person name="Murphy C."/>
            <person name="Neiman D."/>
            <person name="Pearson M."/>
            <person name="Priest M."/>
            <person name="Roberts A."/>
            <person name="Saif S."/>
            <person name="Shea T."/>
            <person name="Sisk P."/>
            <person name="Stolte C."/>
            <person name="Sykes S."/>
            <person name="Wortman J."/>
            <person name="Nusbaum C."/>
            <person name="Birren B."/>
        </authorList>
    </citation>
    <scope>NUCLEOTIDE SEQUENCE [LARGE SCALE GENOMIC DNA]</scope>
    <source>
        <strain evidence="9 10">ATCC 38327</strain>
    </source>
</reference>
<keyword evidence="3" id="KW-0584">Phenylalanine biosynthesis</keyword>
<evidence type="ECO:0000256" key="3">
    <source>
        <dbReference type="ARBA" id="ARBA00023222"/>
    </source>
</evidence>
<dbReference type="OrthoDB" id="983542at2759"/>
<organism evidence="9 10">
    <name type="scientific">Allomyces macrogynus (strain ATCC 38327)</name>
    <name type="common">Allomyces javanicus var. macrogynus</name>
    <dbReference type="NCBI Taxonomy" id="578462"/>
    <lineage>
        <taxon>Eukaryota</taxon>
        <taxon>Fungi</taxon>
        <taxon>Fungi incertae sedis</taxon>
        <taxon>Blastocladiomycota</taxon>
        <taxon>Blastocladiomycetes</taxon>
        <taxon>Blastocladiales</taxon>
        <taxon>Blastocladiaceae</taxon>
        <taxon>Allomyces</taxon>
    </lineage>
</organism>
<evidence type="ECO:0000313" key="9">
    <source>
        <dbReference type="EMBL" id="KNE57653.1"/>
    </source>
</evidence>
<evidence type="ECO:0000259" key="7">
    <source>
        <dbReference type="PROSITE" id="PS51168"/>
    </source>
</evidence>
<accession>A0A0L0S536</accession>
<dbReference type="AlphaFoldDB" id="A0A0L0S536"/>
<feature type="compositionally biased region" description="Low complexity" evidence="6">
    <location>
        <begin position="7"/>
        <end position="26"/>
    </location>
</feature>
<evidence type="ECO:0000256" key="1">
    <source>
        <dbReference type="ARBA" id="ARBA00022605"/>
    </source>
</evidence>